<dbReference type="OrthoDB" id="3158924at2759"/>
<dbReference type="InterPro" id="IPR036397">
    <property type="entry name" value="RNaseH_sf"/>
</dbReference>
<keyword evidence="1" id="KW-0694">RNA-binding</keyword>
<dbReference type="Proteomes" id="UP000765509">
    <property type="component" value="Unassembled WGS sequence"/>
</dbReference>
<dbReference type="SUPFAM" id="SSF53098">
    <property type="entry name" value="Ribonuclease H-like"/>
    <property type="match status" value="1"/>
</dbReference>
<keyword evidence="4" id="KW-1185">Reference proteome</keyword>
<dbReference type="InterPro" id="IPR050951">
    <property type="entry name" value="Retrovirus_Pol_polyprotein"/>
</dbReference>
<dbReference type="InterPro" id="IPR001584">
    <property type="entry name" value="Integrase_cat-core"/>
</dbReference>
<feature type="domain" description="Integrase catalytic" evidence="2">
    <location>
        <begin position="6"/>
        <end position="172"/>
    </location>
</feature>
<sequence>MIKIQEPSRPWEIFHMDWVTGLPPGGDRIYNACVVNFDRFSKNPIFLPCHKDDTAMNTALLIWNRVISLTGILTNIISDKDIKFTSALWTNHHQLFGKKLSFSTAYHPQTDGLAERMTQTLEDMNPKLPQDSLRKDLVEIHLTASSFKGILDQTRKHTMRCMEDSFAYAKDKWDKSHATTDFKVGNIVLVSTTNLNNIKGCKTLKESFAGPFVIKALHGENDVEVELSEEHSNKHPTF</sequence>
<evidence type="ECO:0000256" key="1">
    <source>
        <dbReference type="ARBA" id="ARBA00022884"/>
    </source>
</evidence>
<dbReference type="GO" id="GO:0003723">
    <property type="term" value="F:RNA binding"/>
    <property type="evidence" value="ECO:0007669"/>
    <property type="project" value="UniProtKB-KW"/>
</dbReference>
<dbReference type="Gene3D" id="3.30.420.10">
    <property type="entry name" value="Ribonuclease H-like superfamily/Ribonuclease H"/>
    <property type="match status" value="1"/>
</dbReference>
<dbReference type="InterPro" id="IPR012337">
    <property type="entry name" value="RNaseH-like_sf"/>
</dbReference>
<gene>
    <name evidence="3" type="ORF">O181_059380</name>
</gene>
<dbReference type="PROSITE" id="PS50994">
    <property type="entry name" value="INTEGRASE"/>
    <property type="match status" value="1"/>
</dbReference>
<evidence type="ECO:0000313" key="4">
    <source>
        <dbReference type="Proteomes" id="UP000765509"/>
    </source>
</evidence>
<proteinExistence type="predicted"/>
<reference evidence="3" key="1">
    <citation type="submission" date="2021-03" db="EMBL/GenBank/DDBJ databases">
        <title>Draft genome sequence of rust myrtle Austropuccinia psidii MF-1, a brazilian biotype.</title>
        <authorList>
            <person name="Quecine M.C."/>
            <person name="Pachon D.M.R."/>
            <person name="Bonatelli M.L."/>
            <person name="Correr F.H."/>
            <person name="Franceschini L.M."/>
            <person name="Leite T.F."/>
            <person name="Margarido G.R.A."/>
            <person name="Almeida C.A."/>
            <person name="Ferrarezi J.A."/>
            <person name="Labate C.A."/>
        </authorList>
    </citation>
    <scope>NUCLEOTIDE SEQUENCE</scope>
    <source>
        <strain evidence="3">MF-1</strain>
    </source>
</reference>
<dbReference type="GO" id="GO:0005634">
    <property type="term" value="C:nucleus"/>
    <property type="evidence" value="ECO:0007669"/>
    <property type="project" value="UniProtKB-ARBA"/>
</dbReference>
<evidence type="ECO:0000313" key="3">
    <source>
        <dbReference type="EMBL" id="MBW0519665.1"/>
    </source>
</evidence>
<dbReference type="EMBL" id="AVOT02027557">
    <property type="protein sequence ID" value="MBW0519665.1"/>
    <property type="molecule type" value="Genomic_DNA"/>
</dbReference>
<dbReference type="AlphaFoldDB" id="A0A9Q3EIC2"/>
<accession>A0A9Q3EIC2</accession>
<dbReference type="GO" id="GO:0015074">
    <property type="term" value="P:DNA integration"/>
    <property type="evidence" value="ECO:0007669"/>
    <property type="project" value="InterPro"/>
</dbReference>
<evidence type="ECO:0000259" key="2">
    <source>
        <dbReference type="PROSITE" id="PS50994"/>
    </source>
</evidence>
<comment type="caution">
    <text evidence="3">The sequence shown here is derived from an EMBL/GenBank/DDBJ whole genome shotgun (WGS) entry which is preliminary data.</text>
</comment>
<name>A0A9Q3EIC2_9BASI</name>
<protein>
    <recommendedName>
        <fullName evidence="2">Integrase catalytic domain-containing protein</fullName>
    </recommendedName>
</protein>
<dbReference type="PANTHER" id="PTHR37984">
    <property type="entry name" value="PROTEIN CBG26694"/>
    <property type="match status" value="1"/>
</dbReference>
<organism evidence="3 4">
    <name type="scientific">Austropuccinia psidii MF-1</name>
    <dbReference type="NCBI Taxonomy" id="1389203"/>
    <lineage>
        <taxon>Eukaryota</taxon>
        <taxon>Fungi</taxon>
        <taxon>Dikarya</taxon>
        <taxon>Basidiomycota</taxon>
        <taxon>Pucciniomycotina</taxon>
        <taxon>Pucciniomycetes</taxon>
        <taxon>Pucciniales</taxon>
        <taxon>Sphaerophragmiaceae</taxon>
        <taxon>Austropuccinia</taxon>
    </lineage>
</organism>
<dbReference type="PANTHER" id="PTHR37984:SF5">
    <property type="entry name" value="PROTEIN NYNRIN-LIKE"/>
    <property type="match status" value="1"/>
</dbReference>